<dbReference type="EMBL" id="JMSE01000484">
    <property type="protein sequence ID" value="KDN69726.1"/>
    <property type="molecule type" value="Genomic_DNA"/>
</dbReference>
<protein>
    <submittedName>
        <fullName evidence="2">Uncharacterized protein</fullName>
    </submittedName>
</protein>
<evidence type="ECO:0000256" key="1">
    <source>
        <dbReference type="SAM" id="MobiDB-lite"/>
    </source>
</evidence>
<proteinExistence type="predicted"/>
<name>A0A066XVE7_COLSU</name>
<organism evidence="2 3">
    <name type="scientific">Colletotrichum sublineola</name>
    <name type="common">Sorghum anthracnose fungus</name>
    <dbReference type="NCBI Taxonomy" id="1173701"/>
    <lineage>
        <taxon>Eukaryota</taxon>
        <taxon>Fungi</taxon>
        <taxon>Dikarya</taxon>
        <taxon>Ascomycota</taxon>
        <taxon>Pezizomycotina</taxon>
        <taxon>Sordariomycetes</taxon>
        <taxon>Hypocreomycetidae</taxon>
        <taxon>Glomerellales</taxon>
        <taxon>Glomerellaceae</taxon>
        <taxon>Colletotrichum</taxon>
        <taxon>Colletotrichum graminicola species complex</taxon>
    </lineage>
</organism>
<gene>
    <name evidence="2" type="ORF">CSUB01_10682</name>
</gene>
<reference evidence="3" key="1">
    <citation type="journal article" date="2014" name="Genome Announc.">
        <title>Draft genome sequence of Colletotrichum sublineola, a destructive pathogen of cultivated sorghum.</title>
        <authorList>
            <person name="Baroncelli R."/>
            <person name="Sanz-Martin J.M."/>
            <person name="Rech G.E."/>
            <person name="Sukno S.A."/>
            <person name="Thon M.R."/>
        </authorList>
    </citation>
    <scope>NUCLEOTIDE SEQUENCE [LARGE SCALE GENOMIC DNA]</scope>
    <source>
        <strain evidence="3">TX430BB</strain>
    </source>
</reference>
<keyword evidence="3" id="KW-1185">Reference proteome</keyword>
<dbReference type="OrthoDB" id="4937900at2759"/>
<comment type="caution">
    <text evidence="2">The sequence shown here is derived from an EMBL/GenBank/DDBJ whole genome shotgun (WGS) entry which is preliminary data.</text>
</comment>
<dbReference type="AlphaFoldDB" id="A0A066XVE7"/>
<dbReference type="HOGENOM" id="CLU_1081876_0_0_1"/>
<dbReference type="Proteomes" id="UP000027238">
    <property type="component" value="Unassembled WGS sequence"/>
</dbReference>
<accession>A0A066XVE7</accession>
<feature type="region of interest" description="Disordered" evidence="1">
    <location>
        <begin position="184"/>
        <end position="219"/>
    </location>
</feature>
<sequence>MATSNYAALTGNLATSKEFKRLHVNCATADRHWSFLESLSAADIVADEALPNDQVFILEHRRLLHRLETNGHLHLRQRRPHEGPLAALCLENAPLLGLTHALVFFNDAHDDVSDDTCIPMFLFASSTHLLCDTVRAHRLHFDGFLEPLYLAHRPPARRQRRHGMLVARQPALRRMGLHRLFEAASPARRAGQPRSRRPGTGLASDLPTHKAPPSSSGMSFGIQIAARHHRRAQAAPPRGPCVILTFHAVLFHLYRGF</sequence>
<evidence type="ECO:0000313" key="2">
    <source>
        <dbReference type="EMBL" id="KDN69726.1"/>
    </source>
</evidence>
<evidence type="ECO:0000313" key="3">
    <source>
        <dbReference type="Proteomes" id="UP000027238"/>
    </source>
</evidence>
<dbReference type="STRING" id="1173701.A0A066XVE7"/>